<comment type="caution">
    <text evidence="3">The sequence shown here is derived from an EMBL/GenBank/DDBJ whole genome shotgun (WGS) entry which is preliminary data.</text>
</comment>
<feature type="region of interest" description="Disordered" evidence="2">
    <location>
        <begin position="580"/>
        <end position="622"/>
    </location>
</feature>
<feature type="region of interest" description="Disordered" evidence="2">
    <location>
        <begin position="412"/>
        <end position="530"/>
    </location>
</feature>
<protein>
    <submittedName>
        <fullName evidence="3">Uncharacterized protein</fullName>
    </submittedName>
</protein>
<evidence type="ECO:0000256" key="2">
    <source>
        <dbReference type="SAM" id="MobiDB-lite"/>
    </source>
</evidence>
<feature type="compositionally biased region" description="Polar residues" evidence="2">
    <location>
        <begin position="420"/>
        <end position="437"/>
    </location>
</feature>
<feature type="compositionally biased region" description="Low complexity" evidence="2">
    <location>
        <begin position="31"/>
        <end position="42"/>
    </location>
</feature>
<organism evidence="3 4">
    <name type="scientific">Trametes cubensis</name>
    <dbReference type="NCBI Taxonomy" id="1111947"/>
    <lineage>
        <taxon>Eukaryota</taxon>
        <taxon>Fungi</taxon>
        <taxon>Dikarya</taxon>
        <taxon>Basidiomycota</taxon>
        <taxon>Agaricomycotina</taxon>
        <taxon>Agaricomycetes</taxon>
        <taxon>Polyporales</taxon>
        <taxon>Polyporaceae</taxon>
        <taxon>Trametes</taxon>
    </lineage>
</organism>
<proteinExistence type="predicted"/>
<sequence length="1074" mass="118033">MDPDDYFGDDDLILDENVLAVLDAEEKKFKQAQSLTQAQQQQHPVGERRPADAPPPVEPPPPKKQKTSHEWSEEPQVLLNPEDDEGLPDISVMGGGAYRVPAAQWAAANELAAQLRGPQPGADDENNGRTVRSAAHASTSRTSGAPATSTSASTTSSVRIPPQPPPRPLAPALVPASAATAVPPPAPGPAPTPAPAPGESTTAGTSVKPPGTNRLRRTSTLSSVQAALAGFVPPPSTAATKPARPTPPALPRRASRPSAPPHMSLLKDLMLLVIQHYLSISLSLLQVQAPSVQPRPSQPPPPPQGQSERSSRLEMDALRAQLEDSLRAQEEMAKVLREERNVRYAKEGEASILRKNMEKTAKEYAAELARIKAAKEQAEAHQAQMQKEIAEERERLRTQFIFKQHELETSLRKSPWASRISRTNNQNPPSPALSPSQRRLAAAAGQSSTVTNPLQTPSRRRHNIFLPESPERDDRRKLVENQTAESAPPLRAARLPGFHNAFEPSPLKSSLQFSQLSQSTQLKDKGKGKARAEPFYDFQKPTPEDVFFNPEAAIDNAPARAEPPSSPPEPVREALVPDEPLQKQLPPGPRDGAERVGSPGPDDVEMKVDEHSPQEPGEPLQVPDWTKELHRIVLTHRHRDHKLPTLQMLMNHMIPSSSPPERAQEYSLLSANLLENLGTATLKVANTDDVIHSVQQTLSAMGRILCSVGSIVPLAALLDLTKIIALFIPAFAVRDHLMPNNGTLDEERNALAKEVLSLLETICWYTPPDLATRLSVFVLKARVLSTLVNTSQPTWLLQRTMRALTLLASYHSLWKHFLSFPLPETPDEEAAAKDFTRIPHIEQLASLLIDPARDGPECRPLREAVLNFVGTLAVAHSDALAILLRSHTLLPSLVAFLNDVTAPLWEEDEDFVRDTDLINWTVEVTTRTLMLLHHLRMNADSSRISFRQKLMSPPRRFSNALWHMFTVTLGRLSYACPPTWVGAENGVRLDQICGKVVPETSTIVQHADIEGVHADVAREVLDVDTGGPELEWIWNAFHIAEEGDHQPTQFGAHESEEDEDEELHANLPSVIVID</sequence>
<evidence type="ECO:0000313" key="4">
    <source>
        <dbReference type="Proteomes" id="UP001215151"/>
    </source>
</evidence>
<feature type="compositionally biased region" description="Low complexity" evidence="2">
    <location>
        <begin position="129"/>
        <end position="157"/>
    </location>
</feature>
<accession>A0AAD7X9T9</accession>
<feature type="compositionally biased region" description="Pro residues" evidence="2">
    <location>
        <begin position="182"/>
        <end position="196"/>
    </location>
</feature>
<dbReference type="PANTHER" id="PTHR48125">
    <property type="entry name" value="LP07818P1"/>
    <property type="match status" value="1"/>
</dbReference>
<feature type="region of interest" description="Disordered" evidence="2">
    <location>
        <begin position="291"/>
        <end position="312"/>
    </location>
</feature>
<feature type="compositionally biased region" description="Pro residues" evidence="2">
    <location>
        <begin position="52"/>
        <end position="62"/>
    </location>
</feature>
<reference evidence="3" key="1">
    <citation type="submission" date="2022-11" db="EMBL/GenBank/DDBJ databases">
        <title>Genome Sequence of Cubamyces cubensis.</title>
        <authorList>
            <person name="Buettner E."/>
        </authorList>
    </citation>
    <scope>NUCLEOTIDE SEQUENCE</scope>
    <source>
        <strain evidence="3">MPL-01</strain>
    </source>
</reference>
<keyword evidence="1" id="KW-0175">Coiled coil</keyword>
<evidence type="ECO:0000313" key="3">
    <source>
        <dbReference type="EMBL" id="KAJ8473492.1"/>
    </source>
</evidence>
<feature type="compositionally biased region" description="Low complexity" evidence="2">
    <location>
        <begin position="170"/>
        <end position="181"/>
    </location>
</feature>
<name>A0AAD7X9T9_9APHY</name>
<feature type="region of interest" description="Disordered" evidence="2">
    <location>
        <begin position="28"/>
        <end position="94"/>
    </location>
</feature>
<evidence type="ECO:0000256" key="1">
    <source>
        <dbReference type="SAM" id="Coils"/>
    </source>
</evidence>
<gene>
    <name evidence="3" type="ORF">ONZ51_g7836</name>
</gene>
<dbReference type="AlphaFoldDB" id="A0AAD7X9T9"/>
<dbReference type="CDD" id="cd06503">
    <property type="entry name" value="ATP-synt_Fo_b"/>
    <property type="match status" value="1"/>
</dbReference>
<feature type="compositionally biased region" description="Basic and acidic residues" evidence="2">
    <location>
        <begin position="469"/>
        <end position="479"/>
    </location>
</feature>
<feature type="coiled-coil region" evidence="1">
    <location>
        <begin position="319"/>
        <end position="395"/>
    </location>
</feature>
<keyword evidence="4" id="KW-1185">Reference proteome</keyword>
<feature type="region of interest" description="Disordered" evidence="2">
    <location>
        <begin position="111"/>
        <end position="261"/>
    </location>
</feature>
<feature type="compositionally biased region" description="Low complexity" evidence="2">
    <location>
        <begin position="505"/>
        <end position="521"/>
    </location>
</feature>
<dbReference type="PANTHER" id="PTHR48125:SF12">
    <property type="entry name" value="AT HOOK TRANSCRIPTION FACTOR FAMILY-RELATED"/>
    <property type="match status" value="1"/>
</dbReference>
<dbReference type="EMBL" id="JAPEVG010000221">
    <property type="protein sequence ID" value="KAJ8473492.1"/>
    <property type="molecule type" value="Genomic_DNA"/>
</dbReference>
<feature type="compositionally biased region" description="Polar residues" evidence="2">
    <location>
        <begin position="445"/>
        <end position="457"/>
    </location>
</feature>
<feature type="region of interest" description="Disordered" evidence="2">
    <location>
        <begin position="1048"/>
        <end position="1067"/>
    </location>
</feature>
<dbReference type="Proteomes" id="UP001215151">
    <property type="component" value="Unassembled WGS sequence"/>
</dbReference>
<feature type="compositionally biased region" description="Basic and acidic residues" evidence="2">
    <location>
        <begin position="604"/>
        <end position="613"/>
    </location>
</feature>